<evidence type="ECO:0000313" key="2">
    <source>
        <dbReference type="Proteomes" id="UP001156691"/>
    </source>
</evidence>
<proteinExistence type="predicted"/>
<dbReference type="Gene3D" id="3.40.50.720">
    <property type="entry name" value="NAD(P)-binding Rossmann-like Domain"/>
    <property type="match status" value="1"/>
</dbReference>
<dbReference type="Gene3D" id="3.30.360.10">
    <property type="entry name" value="Dihydrodipicolinate Reductase, domain 2"/>
    <property type="match status" value="1"/>
</dbReference>
<dbReference type="SUPFAM" id="SSF51735">
    <property type="entry name" value="NAD(P)-binding Rossmann-fold domains"/>
    <property type="match status" value="1"/>
</dbReference>
<protein>
    <submittedName>
        <fullName evidence="1">Oxidoreductase</fullName>
    </submittedName>
</protein>
<comment type="caution">
    <text evidence="1">The sequence shown here is derived from an EMBL/GenBank/DDBJ whole genome shotgun (WGS) entry which is preliminary data.</text>
</comment>
<gene>
    <name evidence="1" type="ORF">GCM10010862_52180</name>
</gene>
<dbReference type="EMBL" id="BSNS01000026">
    <property type="protein sequence ID" value="GLQ57959.1"/>
    <property type="molecule type" value="Genomic_DNA"/>
</dbReference>
<dbReference type="InterPro" id="IPR036291">
    <property type="entry name" value="NAD(P)-bd_dom_sf"/>
</dbReference>
<accession>A0ABQ5WDX3</accession>
<evidence type="ECO:0000313" key="1">
    <source>
        <dbReference type="EMBL" id="GLQ57959.1"/>
    </source>
</evidence>
<sequence length="260" mass="27309">MLKLGAIGTASSHLAHFARELAADARIVRALALPSDPRIVPAGIELCETAEGFADNLDGILVLTRDGRNHAAEALPYLAQGLPVFVDKPLACDLISAEQMVRAGRVTSFSVLRFLPEVEELARGGVQLREIRVPGNGAGPHAGFWFLGIHGAELASTLVAQLRIEAVGVEGGVLTARLNGGTGPFAVVLDPAASGYEIGHAGGHEVLDVEAAYRHGASQLERFFAGEDVVSAAEMLAPIALLEDVLTRVRARSTRTSTLV</sequence>
<organism evidence="1 2">
    <name type="scientific">Devosia nitrariae</name>
    <dbReference type="NCBI Taxonomy" id="2071872"/>
    <lineage>
        <taxon>Bacteria</taxon>
        <taxon>Pseudomonadati</taxon>
        <taxon>Pseudomonadota</taxon>
        <taxon>Alphaproteobacteria</taxon>
        <taxon>Hyphomicrobiales</taxon>
        <taxon>Devosiaceae</taxon>
        <taxon>Devosia</taxon>
    </lineage>
</organism>
<name>A0ABQ5WDX3_9HYPH</name>
<keyword evidence="2" id="KW-1185">Reference proteome</keyword>
<dbReference type="RefSeq" id="WP_284343354.1">
    <property type="nucleotide sequence ID" value="NZ_BSNS01000026.1"/>
</dbReference>
<dbReference type="Proteomes" id="UP001156691">
    <property type="component" value="Unassembled WGS sequence"/>
</dbReference>
<reference evidence="2" key="1">
    <citation type="journal article" date="2019" name="Int. J. Syst. Evol. Microbiol.">
        <title>The Global Catalogue of Microorganisms (GCM) 10K type strain sequencing project: providing services to taxonomists for standard genome sequencing and annotation.</title>
        <authorList>
            <consortium name="The Broad Institute Genomics Platform"/>
            <consortium name="The Broad Institute Genome Sequencing Center for Infectious Disease"/>
            <person name="Wu L."/>
            <person name="Ma J."/>
        </authorList>
    </citation>
    <scope>NUCLEOTIDE SEQUENCE [LARGE SCALE GENOMIC DNA]</scope>
    <source>
        <strain evidence="2">NBRC 112416</strain>
    </source>
</reference>